<feature type="transmembrane region" description="Helical" evidence="7">
    <location>
        <begin position="90"/>
        <end position="109"/>
    </location>
</feature>
<feature type="transmembrane region" description="Helical" evidence="7">
    <location>
        <begin position="369"/>
        <end position="386"/>
    </location>
</feature>
<feature type="transmembrane region" description="Helical" evidence="7">
    <location>
        <begin position="55"/>
        <end position="78"/>
    </location>
</feature>
<reference evidence="9 10" key="1">
    <citation type="submission" date="2018-11" db="EMBL/GenBank/DDBJ databases">
        <title>Genome sequence of Apiotrichum porosum DSM 27194.</title>
        <authorList>
            <person name="Aliyu H."/>
            <person name="Gorte O."/>
            <person name="Ochsenreither K."/>
        </authorList>
    </citation>
    <scope>NUCLEOTIDE SEQUENCE [LARGE SCALE GENOMIC DNA]</scope>
    <source>
        <strain evidence="9 10">DSM 27194</strain>
    </source>
</reference>
<evidence type="ECO:0000256" key="3">
    <source>
        <dbReference type="ARBA" id="ARBA00022692"/>
    </source>
</evidence>
<evidence type="ECO:0000256" key="1">
    <source>
        <dbReference type="ARBA" id="ARBA00004127"/>
    </source>
</evidence>
<feature type="compositionally biased region" description="Polar residues" evidence="6">
    <location>
        <begin position="24"/>
        <end position="35"/>
    </location>
</feature>
<dbReference type="GO" id="GO:0015174">
    <property type="term" value="F:basic amino acid transmembrane transporter activity"/>
    <property type="evidence" value="ECO:0007669"/>
    <property type="project" value="TreeGrafter"/>
</dbReference>
<organism evidence="9 10">
    <name type="scientific">Apiotrichum porosum</name>
    <dbReference type="NCBI Taxonomy" id="105984"/>
    <lineage>
        <taxon>Eukaryota</taxon>
        <taxon>Fungi</taxon>
        <taxon>Dikarya</taxon>
        <taxon>Basidiomycota</taxon>
        <taxon>Agaricomycotina</taxon>
        <taxon>Tremellomycetes</taxon>
        <taxon>Trichosporonales</taxon>
        <taxon>Trichosporonaceae</taxon>
        <taxon>Apiotrichum</taxon>
    </lineage>
</organism>
<dbReference type="RefSeq" id="XP_028475275.1">
    <property type="nucleotide sequence ID" value="XM_028624203.1"/>
</dbReference>
<keyword evidence="2" id="KW-0813">Transport</keyword>
<evidence type="ECO:0000313" key="10">
    <source>
        <dbReference type="Proteomes" id="UP000279236"/>
    </source>
</evidence>
<dbReference type="GO" id="GO:0005886">
    <property type="term" value="C:plasma membrane"/>
    <property type="evidence" value="ECO:0007669"/>
    <property type="project" value="TreeGrafter"/>
</dbReference>
<dbReference type="CDD" id="cd17502">
    <property type="entry name" value="MFS_Azr1_MDR_like"/>
    <property type="match status" value="1"/>
</dbReference>
<feature type="transmembrane region" description="Helical" evidence="7">
    <location>
        <begin position="252"/>
        <end position="271"/>
    </location>
</feature>
<evidence type="ECO:0000259" key="8">
    <source>
        <dbReference type="PROSITE" id="PS50850"/>
    </source>
</evidence>
<protein>
    <recommendedName>
        <fullName evidence="8">Major facilitator superfamily (MFS) profile domain-containing protein</fullName>
    </recommendedName>
</protein>
<comment type="caution">
    <text evidence="9">The sequence shown here is derived from an EMBL/GenBank/DDBJ whole genome shotgun (WGS) entry which is preliminary data.</text>
</comment>
<feature type="transmembrane region" description="Helical" evidence="7">
    <location>
        <begin position="183"/>
        <end position="202"/>
    </location>
</feature>
<dbReference type="GO" id="GO:0000329">
    <property type="term" value="C:fungal-type vacuole membrane"/>
    <property type="evidence" value="ECO:0007669"/>
    <property type="project" value="TreeGrafter"/>
</dbReference>
<feature type="transmembrane region" description="Helical" evidence="7">
    <location>
        <begin position="208"/>
        <end position="231"/>
    </location>
</feature>
<dbReference type="InterPro" id="IPR011701">
    <property type="entry name" value="MFS"/>
</dbReference>
<feature type="transmembrane region" description="Helical" evidence="7">
    <location>
        <begin position="121"/>
        <end position="144"/>
    </location>
</feature>
<accession>A0A427XNH1</accession>
<dbReference type="AlphaFoldDB" id="A0A427XNH1"/>
<sequence>MSPAATPNERTALVASSSSSSSSLPPSYNGDTRISGTKKPRHHNLAGMPPWRFRLACGSVWSATFLAAFDGTVVATLLSDIGSSFQALHLSSWLGTAYLLSLCCFTPVYGRLADALGRRNALLVALAFFTVGTLLCATAPTMYALIGARILAGVGGGGLTSVGSILVSDLVDLRHRGLFQGYANLLFGLGASLGGPVGGWAADQFGWRVAFGAQVPMLAASVALVLLFIPHDLGHRSESEEHETWVHKLKRIDYLGSAALVVSVACLLLGVSLKTAAQTADGGEYAWSDPLIAGLLTTFVVFTAVFIYIEGWVALNPVLPLSLLARRTPASVALSNLTMAMCMFSLLYNVPLFFTAVRLQSSTTAGAHLLPYTAFIGLGSLLVGWVMRKTGRFYPAMVVSGIIVAASCAMMLSWNTDSPEWITWVAQSPSGFGYAGVLTSTLVALMTNVQKEGRGEIAVATSMTYMFRTIGQVLGVAFASAVLQATLKADLAASIDDKDLVDLIRRSTTIIPTLPPHIRAVAVAAYSNGLHRVCLMNFGLAVLTVVLLATAENEHMPESALPDDDEDVCEA</sequence>
<dbReference type="InterPro" id="IPR020846">
    <property type="entry name" value="MFS_dom"/>
</dbReference>
<gene>
    <name evidence="9" type="ORF">EHS24_008904</name>
</gene>
<proteinExistence type="predicted"/>
<dbReference type="OrthoDB" id="3437016at2759"/>
<dbReference type="STRING" id="105984.A0A427XNH1"/>
<keyword evidence="3 7" id="KW-0812">Transmembrane</keyword>
<name>A0A427XNH1_9TREE</name>
<dbReference type="GO" id="GO:0012505">
    <property type="term" value="C:endomembrane system"/>
    <property type="evidence" value="ECO:0007669"/>
    <property type="project" value="UniProtKB-SubCell"/>
</dbReference>
<dbReference type="Pfam" id="PF07690">
    <property type="entry name" value="MFS_1"/>
    <property type="match status" value="1"/>
</dbReference>
<evidence type="ECO:0000256" key="7">
    <source>
        <dbReference type="SAM" id="Phobius"/>
    </source>
</evidence>
<dbReference type="Gene3D" id="1.20.1250.20">
    <property type="entry name" value="MFS general substrate transporter like domains"/>
    <property type="match status" value="1"/>
</dbReference>
<evidence type="ECO:0000313" key="9">
    <source>
        <dbReference type="EMBL" id="RSH80328.1"/>
    </source>
</evidence>
<keyword evidence="10" id="KW-1185">Reference proteome</keyword>
<feature type="region of interest" description="Disordered" evidence="6">
    <location>
        <begin position="1"/>
        <end position="43"/>
    </location>
</feature>
<dbReference type="Proteomes" id="UP000279236">
    <property type="component" value="Unassembled WGS sequence"/>
</dbReference>
<dbReference type="PANTHER" id="PTHR23501:SF191">
    <property type="entry name" value="VACUOLAR BASIC AMINO ACID TRANSPORTER 4"/>
    <property type="match status" value="1"/>
</dbReference>
<evidence type="ECO:0000256" key="6">
    <source>
        <dbReference type="SAM" id="MobiDB-lite"/>
    </source>
</evidence>
<feature type="transmembrane region" description="Helical" evidence="7">
    <location>
        <begin position="150"/>
        <end position="171"/>
    </location>
</feature>
<feature type="transmembrane region" description="Helical" evidence="7">
    <location>
        <begin position="432"/>
        <end position="449"/>
    </location>
</feature>
<dbReference type="InterPro" id="IPR036259">
    <property type="entry name" value="MFS_trans_sf"/>
</dbReference>
<comment type="subcellular location">
    <subcellularLocation>
        <location evidence="1">Endomembrane system</location>
        <topology evidence="1">Multi-pass membrane protein</topology>
    </subcellularLocation>
</comment>
<keyword evidence="4 7" id="KW-1133">Transmembrane helix</keyword>
<evidence type="ECO:0000256" key="4">
    <source>
        <dbReference type="ARBA" id="ARBA00022989"/>
    </source>
</evidence>
<dbReference type="PANTHER" id="PTHR23501">
    <property type="entry name" value="MAJOR FACILITATOR SUPERFAMILY"/>
    <property type="match status" value="1"/>
</dbReference>
<keyword evidence="5 7" id="KW-0472">Membrane</keyword>
<dbReference type="GeneID" id="39593447"/>
<evidence type="ECO:0000256" key="2">
    <source>
        <dbReference type="ARBA" id="ARBA00022448"/>
    </source>
</evidence>
<dbReference type="SUPFAM" id="SSF103473">
    <property type="entry name" value="MFS general substrate transporter"/>
    <property type="match status" value="1"/>
</dbReference>
<dbReference type="PROSITE" id="PS50850">
    <property type="entry name" value="MFS"/>
    <property type="match status" value="1"/>
</dbReference>
<feature type="domain" description="Major facilitator superfamily (MFS) profile" evidence="8">
    <location>
        <begin position="56"/>
        <end position="556"/>
    </location>
</feature>
<evidence type="ECO:0000256" key="5">
    <source>
        <dbReference type="ARBA" id="ARBA00023136"/>
    </source>
</evidence>
<feature type="transmembrane region" description="Helical" evidence="7">
    <location>
        <begin position="291"/>
        <end position="309"/>
    </location>
</feature>
<feature type="transmembrane region" description="Helical" evidence="7">
    <location>
        <begin position="393"/>
        <end position="412"/>
    </location>
</feature>
<feature type="transmembrane region" description="Helical" evidence="7">
    <location>
        <begin position="529"/>
        <end position="549"/>
    </location>
</feature>
<feature type="transmembrane region" description="Helical" evidence="7">
    <location>
        <begin position="330"/>
        <end position="349"/>
    </location>
</feature>
<dbReference type="EMBL" id="RSCE01000008">
    <property type="protein sequence ID" value="RSH80328.1"/>
    <property type="molecule type" value="Genomic_DNA"/>
</dbReference>